<keyword evidence="7" id="KW-1185">Reference proteome</keyword>
<reference evidence="6 7" key="1">
    <citation type="journal article" date="2011" name="PLoS Pathog.">
        <title>Endophytic Life Strategies Decoded by Genome and Transcriptome Analyses of the Mutualistic Root Symbiont Piriformospora indica.</title>
        <authorList>
            <person name="Zuccaro A."/>
            <person name="Lahrmann U."/>
            <person name="Guldener U."/>
            <person name="Langen G."/>
            <person name="Pfiffi S."/>
            <person name="Biedenkopf D."/>
            <person name="Wong P."/>
            <person name="Samans B."/>
            <person name="Grimm C."/>
            <person name="Basiewicz M."/>
            <person name="Murat C."/>
            <person name="Martin F."/>
            <person name="Kogel K.H."/>
        </authorList>
    </citation>
    <scope>NUCLEOTIDE SEQUENCE [LARGE SCALE GENOMIC DNA]</scope>
    <source>
        <strain evidence="6 7">DSM 11827</strain>
    </source>
</reference>
<keyword evidence="4" id="KW-0472">Membrane</keyword>
<dbReference type="eggNOG" id="KOG2458">
    <property type="taxonomic scope" value="Eukaryota"/>
</dbReference>
<sequence length="615" mass="69589">MPSSPKLEATLPRVHIVRRGSVQVAKRFFLGRKGFRRTLLLSTFIVLVYYTFFKQSPRGEYDMQFMEETDEDIVQHTSQARRSHREARLEREREREWNSRIRPPMTRSDDGLVRVGDWDGRHPLFEVIATAEQGTELDFRPLTIGEAYEAYMTTYGRPPPSSYPEMFSILAPQCPIPSVSSLYLYKPLAPDLLRSYETSLEGSPMTITIIIRNGRAGGGAAEAEEGMHVARDISRHLMNILLEVGEYLPDLRFTLSVDFPRNPVPYKLREDMADLLRLGERFGISEAGDDDNGGNGVYNFRDWSEACAANDPVNKGVEIKEHPNNTVKFIHANRPLSPCRHPSLFTLSDYFSGPAPNFGVLVPVFAFSQTAINGDILLPRPDTSQTIPSKVPWGKKSPTLYWRGPASLGGSTDELVVPINRLMAMLDQRRNLASGKQHVLVPRSDDRFEVQNKRPFELLSTRVDLAFTSCGDRTGCDDMHERYRFVDVSETQWEQAKFVLDIESYSESTTSFRQLLLSGSLVLRSSLFQDFWVSQAKPWVHYIPIQPDFSDLPTILLFLEANDHIAKRIATAGQVLARECFGRSGIKAGLLAVLGEYGRMWNDGRSDGDMARPVR</sequence>
<dbReference type="InterPro" id="IPR051091">
    <property type="entry name" value="O-Glucosyltr/Glycosyltrsf_90"/>
</dbReference>
<evidence type="ECO:0000313" key="6">
    <source>
        <dbReference type="EMBL" id="CCA67467.1"/>
    </source>
</evidence>
<dbReference type="SMART" id="SM00672">
    <property type="entry name" value="CAP10"/>
    <property type="match status" value="1"/>
</dbReference>
<accession>G4T806</accession>
<dbReference type="HOGENOM" id="CLU_005027_3_2_1"/>
<evidence type="ECO:0000259" key="5">
    <source>
        <dbReference type="SMART" id="SM00672"/>
    </source>
</evidence>
<dbReference type="InParanoid" id="G4T806"/>
<evidence type="ECO:0000256" key="2">
    <source>
        <dbReference type="ARBA" id="ARBA00022679"/>
    </source>
</evidence>
<proteinExistence type="inferred from homology"/>
<feature type="transmembrane region" description="Helical" evidence="4">
    <location>
        <begin position="35"/>
        <end position="53"/>
    </location>
</feature>
<dbReference type="EMBL" id="CAFZ01000014">
    <property type="protein sequence ID" value="CCA67467.1"/>
    <property type="molecule type" value="Genomic_DNA"/>
</dbReference>
<evidence type="ECO:0000313" key="7">
    <source>
        <dbReference type="Proteomes" id="UP000007148"/>
    </source>
</evidence>
<feature type="domain" description="Glycosyl transferase CAP10" evidence="5">
    <location>
        <begin position="344"/>
        <end position="601"/>
    </location>
</feature>
<dbReference type="PANTHER" id="PTHR12203:SF35">
    <property type="entry name" value="PROTEIN O-GLUCOSYLTRANSFERASE 1"/>
    <property type="match status" value="1"/>
</dbReference>
<keyword evidence="4" id="KW-1133">Transmembrane helix</keyword>
<dbReference type="PANTHER" id="PTHR12203">
    <property type="entry name" value="KDEL LYS-ASP-GLU-LEU CONTAINING - RELATED"/>
    <property type="match status" value="1"/>
</dbReference>
<evidence type="ECO:0000256" key="1">
    <source>
        <dbReference type="ARBA" id="ARBA00010118"/>
    </source>
</evidence>
<dbReference type="GO" id="GO:0016740">
    <property type="term" value="F:transferase activity"/>
    <property type="evidence" value="ECO:0007669"/>
    <property type="project" value="UniProtKB-KW"/>
</dbReference>
<comment type="similarity">
    <text evidence="1">Belongs to the glycosyltransferase 90 family.</text>
</comment>
<feature type="compositionally biased region" description="Basic and acidic residues" evidence="3">
    <location>
        <begin position="86"/>
        <end position="95"/>
    </location>
</feature>
<keyword evidence="2 6" id="KW-0808">Transferase</keyword>
<name>G4T806_SERID</name>
<dbReference type="Pfam" id="PF05686">
    <property type="entry name" value="Glyco_transf_90"/>
    <property type="match status" value="1"/>
</dbReference>
<keyword evidence="4" id="KW-0812">Transmembrane</keyword>
<dbReference type="InterPro" id="IPR006598">
    <property type="entry name" value="CAP10"/>
</dbReference>
<dbReference type="OrthoDB" id="541052at2759"/>
<evidence type="ECO:0000256" key="3">
    <source>
        <dbReference type="SAM" id="MobiDB-lite"/>
    </source>
</evidence>
<dbReference type="OMA" id="WEQRESA"/>
<comment type="caution">
    <text evidence="6">The sequence shown here is derived from an EMBL/GenBank/DDBJ whole genome shotgun (WGS) entry which is preliminary data.</text>
</comment>
<feature type="region of interest" description="Disordered" evidence="3">
    <location>
        <begin position="74"/>
        <end position="95"/>
    </location>
</feature>
<organism evidence="6 7">
    <name type="scientific">Serendipita indica (strain DSM 11827)</name>
    <name type="common">Root endophyte fungus</name>
    <name type="synonym">Piriformospora indica</name>
    <dbReference type="NCBI Taxonomy" id="1109443"/>
    <lineage>
        <taxon>Eukaryota</taxon>
        <taxon>Fungi</taxon>
        <taxon>Dikarya</taxon>
        <taxon>Basidiomycota</taxon>
        <taxon>Agaricomycotina</taxon>
        <taxon>Agaricomycetes</taxon>
        <taxon>Sebacinales</taxon>
        <taxon>Serendipitaceae</taxon>
        <taxon>Serendipita</taxon>
    </lineage>
</organism>
<gene>
    <name evidence="6" type="ORF">PIIN_01296</name>
</gene>
<evidence type="ECO:0000256" key="4">
    <source>
        <dbReference type="SAM" id="Phobius"/>
    </source>
</evidence>
<dbReference type="Proteomes" id="UP000007148">
    <property type="component" value="Unassembled WGS sequence"/>
</dbReference>
<dbReference type="AlphaFoldDB" id="G4T806"/>
<protein>
    <submittedName>
        <fullName evidence="6">Related to beta-1,2 xylosyltransferase 1-Cryptococcus neoformans var. neoformans</fullName>
    </submittedName>
</protein>